<dbReference type="InterPro" id="IPR013762">
    <property type="entry name" value="Integrase-like_cat_sf"/>
</dbReference>
<dbReference type="Pfam" id="PF17293">
    <property type="entry name" value="Arm-DNA-bind_5"/>
    <property type="match status" value="1"/>
</dbReference>
<dbReference type="GO" id="GO:0003677">
    <property type="term" value="F:DNA binding"/>
    <property type="evidence" value="ECO:0007669"/>
    <property type="project" value="UniProtKB-KW"/>
</dbReference>
<dbReference type="GO" id="GO:0015074">
    <property type="term" value="P:DNA integration"/>
    <property type="evidence" value="ECO:0007669"/>
    <property type="project" value="InterPro"/>
</dbReference>
<dbReference type="Pfam" id="PF00589">
    <property type="entry name" value="Phage_integrase"/>
    <property type="match status" value="1"/>
</dbReference>
<name>A0A6A7VMS0_9BACT</name>
<evidence type="ECO:0000256" key="1">
    <source>
        <dbReference type="ARBA" id="ARBA00008857"/>
    </source>
</evidence>
<dbReference type="EMBL" id="VZAZ01000001">
    <property type="protein sequence ID" value="MQO54305.1"/>
    <property type="molecule type" value="Genomic_DNA"/>
</dbReference>
<dbReference type="InterPro" id="IPR035386">
    <property type="entry name" value="Arm-DNA-bind_5"/>
</dbReference>
<dbReference type="PROSITE" id="PS51898">
    <property type="entry name" value="TYR_RECOMBINASE"/>
    <property type="match status" value="1"/>
</dbReference>
<dbReference type="Pfam" id="PF13102">
    <property type="entry name" value="Phage_int_SAM_5"/>
    <property type="match status" value="1"/>
</dbReference>
<accession>A0A6A7VMS0</accession>
<dbReference type="GO" id="GO:0006310">
    <property type="term" value="P:DNA recombination"/>
    <property type="evidence" value="ECO:0007669"/>
    <property type="project" value="UniProtKB-KW"/>
</dbReference>
<proteinExistence type="inferred from homology"/>
<dbReference type="CDD" id="cd01185">
    <property type="entry name" value="INTN1_C_like"/>
    <property type="match status" value="1"/>
</dbReference>
<feature type="domain" description="Tyr recombinase" evidence="4">
    <location>
        <begin position="226"/>
        <end position="431"/>
    </location>
</feature>
<comment type="similarity">
    <text evidence="1">Belongs to the 'phage' integrase family.</text>
</comment>
<dbReference type="Gene3D" id="1.10.443.10">
    <property type="entry name" value="Intergrase catalytic core"/>
    <property type="match status" value="1"/>
</dbReference>
<dbReference type="Gene3D" id="1.10.150.130">
    <property type="match status" value="1"/>
</dbReference>
<reference evidence="5 6" key="1">
    <citation type="submission" date="2019-09" db="EMBL/GenBank/DDBJ databases">
        <title>Distinct polysaccharide growth profiles of human intestinal Prevotella copri isolates.</title>
        <authorList>
            <person name="Fehlner-Peach H."/>
            <person name="Magnabosco C."/>
            <person name="Raghavan V."/>
            <person name="Scher J.U."/>
            <person name="Tett A."/>
            <person name="Cox L.M."/>
            <person name="Gottsegen C."/>
            <person name="Watters A."/>
            <person name="Wiltshire- Gordon J.D."/>
            <person name="Segata N."/>
            <person name="Bonneau R."/>
            <person name="Littman D.R."/>
        </authorList>
    </citation>
    <scope>NUCLEOTIDE SEQUENCE [LARGE SCALE GENOMIC DNA]</scope>
    <source>
        <strain evidence="5 6">BVe41219</strain>
    </source>
</reference>
<dbReference type="InterPro" id="IPR002104">
    <property type="entry name" value="Integrase_catalytic"/>
</dbReference>
<dbReference type="PANTHER" id="PTHR30349">
    <property type="entry name" value="PHAGE INTEGRASE-RELATED"/>
    <property type="match status" value="1"/>
</dbReference>
<dbReference type="InterPro" id="IPR025269">
    <property type="entry name" value="SAM-like_dom"/>
</dbReference>
<evidence type="ECO:0000259" key="4">
    <source>
        <dbReference type="PROSITE" id="PS51898"/>
    </source>
</evidence>
<organism evidence="5 6">
    <name type="scientific">Segatella copri</name>
    <dbReference type="NCBI Taxonomy" id="165179"/>
    <lineage>
        <taxon>Bacteria</taxon>
        <taxon>Pseudomonadati</taxon>
        <taxon>Bacteroidota</taxon>
        <taxon>Bacteroidia</taxon>
        <taxon>Bacteroidales</taxon>
        <taxon>Prevotellaceae</taxon>
        <taxon>Segatella</taxon>
    </lineage>
</organism>
<evidence type="ECO:0000313" key="6">
    <source>
        <dbReference type="Proteomes" id="UP000358159"/>
    </source>
</evidence>
<evidence type="ECO:0000256" key="2">
    <source>
        <dbReference type="ARBA" id="ARBA00023125"/>
    </source>
</evidence>
<evidence type="ECO:0000313" key="5">
    <source>
        <dbReference type="EMBL" id="MQO54305.1"/>
    </source>
</evidence>
<dbReference type="SUPFAM" id="SSF56349">
    <property type="entry name" value="DNA breaking-rejoining enzymes"/>
    <property type="match status" value="1"/>
</dbReference>
<sequence>MATKSNTTFGFMLANHPNRFGFYPVMFRITRDRKTKRVKTGLEVKKADWNQKAKNYKHFRASCTDCEVKNQMLADILKKYQQTYSELKEDGMATSDNIINKVKSGEVSESFLAYAKNRTQEIFNAGGVRNWKKYNGFCNKLESFLAANRKKDVLFADITPSFLSDFDAYLHTLPNERQPEKLLHPNTIQVVLNIFKTLINKAVSIDKKMKPEDNPFLAFKYKGVKTEKAKLNADELEALQDLELEEDSLIWHCRNYFFFSFYCAGIRAGDLIQLRWCNIKDGRLNYQMGKNHKIRDLELVPQALDILKYYYSDSVKPTDYIFPLLDNTKVWASYITQEDKDRMKPDMKKDMFNTISAKNALINKELAKMQKLAGIDTKISFHISRHSFAKAAKENGLDNLEVKALLGHTNISTTQKYMGDFDVSRTDKALESVFAPANKEDEAAKVLKQLQGLSPDVLAQVLKQLDK</sequence>
<dbReference type="RefSeq" id="WP_153095263.1">
    <property type="nucleotide sequence ID" value="NZ_VZAK01000060.1"/>
</dbReference>
<dbReference type="Proteomes" id="UP000358159">
    <property type="component" value="Unassembled WGS sequence"/>
</dbReference>
<evidence type="ECO:0000256" key="3">
    <source>
        <dbReference type="ARBA" id="ARBA00023172"/>
    </source>
</evidence>
<keyword evidence="3" id="KW-0233">DNA recombination</keyword>
<gene>
    <name evidence="5" type="ORF">F7D42_00970</name>
</gene>
<dbReference type="AlphaFoldDB" id="A0A6A7VMS0"/>
<dbReference type="InterPro" id="IPR010998">
    <property type="entry name" value="Integrase_recombinase_N"/>
</dbReference>
<dbReference type="InterPro" id="IPR011010">
    <property type="entry name" value="DNA_brk_join_enz"/>
</dbReference>
<dbReference type="PANTHER" id="PTHR30349:SF64">
    <property type="entry name" value="PROPHAGE INTEGRASE INTD-RELATED"/>
    <property type="match status" value="1"/>
</dbReference>
<keyword evidence="2" id="KW-0238">DNA-binding</keyword>
<protein>
    <submittedName>
        <fullName evidence="5">Site-specific integrase</fullName>
    </submittedName>
</protein>
<comment type="caution">
    <text evidence="5">The sequence shown here is derived from an EMBL/GenBank/DDBJ whole genome shotgun (WGS) entry which is preliminary data.</text>
</comment>
<dbReference type="InterPro" id="IPR050090">
    <property type="entry name" value="Tyrosine_recombinase_XerCD"/>
</dbReference>